<organism evidence="1 2">
    <name type="scientific">Actinophytocola algeriensis</name>
    <dbReference type="NCBI Taxonomy" id="1768010"/>
    <lineage>
        <taxon>Bacteria</taxon>
        <taxon>Bacillati</taxon>
        <taxon>Actinomycetota</taxon>
        <taxon>Actinomycetes</taxon>
        <taxon>Pseudonocardiales</taxon>
        <taxon>Pseudonocardiaceae</taxon>
    </lineage>
</organism>
<accession>A0A7W7QAN6</accession>
<comment type="caution">
    <text evidence="1">The sequence shown here is derived from an EMBL/GenBank/DDBJ whole genome shotgun (WGS) entry which is preliminary data.</text>
</comment>
<evidence type="ECO:0000313" key="2">
    <source>
        <dbReference type="Proteomes" id="UP000520767"/>
    </source>
</evidence>
<reference evidence="1 2" key="1">
    <citation type="submission" date="2020-08" db="EMBL/GenBank/DDBJ databases">
        <title>Genomic Encyclopedia of Type Strains, Phase III (KMG-III): the genomes of soil and plant-associated and newly described type strains.</title>
        <authorList>
            <person name="Whitman W."/>
        </authorList>
    </citation>
    <scope>NUCLEOTIDE SEQUENCE [LARGE SCALE GENOMIC DNA]</scope>
    <source>
        <strain evidence="1 2">CECT 8960</strain>
    </source>
</reference>
<name>A0A7W7QAN6_9PSEU</name>
<dbReference type="AlphaFoldDB" id="A0A7W7QAN6"/>
<dbReference type="Pfam" id="PF19684">
    <property type="entry name" value="DUF6186"/>
    <property type="match status" value="1"/>
</dbReference>
<dbReference type="Proteomes" id="UP000520767">
    <property type="component" value="Unassembled WGS sequence"/>
</dbReference>
<dbReference type="InterPro" id="IPR046177">
    <property type="entry name" value="DUF6186"/>
</dbReference>
<keyword evidence="2" id="KW-1185">Reference proteome</keyword>
<dbReference type="RefSeq" id="WP_184814237.1">
    <property type="nucleotide sequence ID" value="NZ_JACHJQ010000007.1"/>
</dbReference>
<proteinExistence type="predicted"/>
<dbReference type="EMBL" id="JACHJQ010000007">
    <property type="protein sequence ID" value="MBB4910161.1"/>
    <property type="molecule type" value="Genomic_DNA"/>
</dbReference>
<sequence length="56" mass="6211">MIFGVGFVVLGIVGLIVQLMNPRLAAELFAMLVATRTGRVLTVLVWGWLGWHFLAR</sequence>
<protein>
    <submittedName>
        <fullName evidence="1">Uncharacterized protein</fullName>
    </submittedName>
</protein>
<evidence type="ECO:0000313" key="1">
    <source>
        <dbReference type="EMBL" id="MBB4910161.1"/>
    </source>
</evidence>
<gene>
    <name evidence="1" type="ORF">FHR82_006419</name>
</gene>